<dbReference type="Proteomes" id="UP000076842">
    <property type="component" value="Unassembled WGS sequence"/>
</dbReference>
<dbReference type="Gene3D" id="3.10.450.240">
    <property type="match status" value="1"/>
</dbReference>
<evidence type="ECO:0000313" key="2">
    <source>
        <dbReference type="EMBL" id="KZT62559.1"/>
    </source>
</evidence>
<dbReference type="InParanoid" id="A0A165K1V4"/>
<reference evidence="2 3" key="1">
    <citation type="journal article" date="2016" name="Mol. Biol. Evol.">
        <title>Comparative Genomics of Early-Diverging Mushroom-Forming Fungi Provides Insights into the Origins of Lignocellulose Decay Capabilities.</title>
        <authorList>
            <person name="Nagy L.G."/>
            <person name="Riley R."/>
            <person name="Tritt A."/>
            <person name="Adam C."/>
            <person name="Daum C."/>
            <person name="Floudas D."/>
            <person name="Sun H."/>
            <person name="Yadav J.S."/>
            <person name="Pangilinan J."/>
            <person name="Larsson K.H."/>
            <person name="Matsuura K."/>
            <person name="Barry K."/>
            <person name="Labutti K."/>
            <person name="Kuo R."/>
            <person name="Ohm R.A."/>
            <person name="Bhattacharya S.S."/>
            <person name="Shirouzu T."/>
            <person name="Yoshinaga Y."/>
            <person name="Martin F.M."/>
            <person name="Grigoriev I.V."/>
            <person name="Hibbett D.S."/>
        </authorList>
    </citation>
    <scope>NUCLEOTIDE SEQUENCE [LARGE SCALE GENOMIC DNA]</scope>
    <source>
        <strain evidence="2 3">HHB12733</strain>
    </source>
</reference>
<accession>A0A165K1V4</accession>
<dbReference type="EMBL" id="KV423916">
    <property type="protein sequence ID" value="KZT62559.1"/>
    <property type="molecule type" value="Genomic_DNA"/>
</dbReference>
<dbReference type="GO" id="GO:0032979">
    <property type="term" value="P:protein insertion into mitochondrial inner membrane from matrix"/>
    <property type="evidence" value="ECO:0007669"/>
    <property type="project" value="InterPro"/>
</dbReference>
<evidence type="ECO:0008006" key="4">
    <source>
        <dbReference type="Google" id="ProtNLM"/>
    </source>
</evidence>
<gene>
    <name evidence="2" type="ORF">CALCODRAFT_479140</name>
</gene>
<feature type="region of interest" description="Disordered" evidence="1">
    <location>
        <begin position="215"/>
        <end position="234"/>
    </location>
</feature>
<sequence>MAEAERLKKEMEDIARKQQIAMRRDNPFNDPMMSATALPMMTLIPPVSWSSLKGVGIRGRMQWVWDQLFDPWANHLVLKKMAREGVLPFTDFFGPRLKTRFSWLTWWPTTQKPWTEALRKRALDMYIKVNETIASGSAKALIPLCHGEYLDDAFRRQRAYGRDASLEWKFHGEASPTRVLSIRDVNVPTPKGEFFLTHVLMRFDTMQSLTVRKAASQKGHRHGTPVPVGPPVVDTPPKRVTEYIVLEGRRMDGEQTWKFRFQMYDDAAPYLPEGLRMKKD</sequence>
<name>A0A165K1V4_9BASI</name>
<dbReference type="STRING" id="1353952.A0A165K1V4"/>
<protein>
    <recommendedName>
        <fullName evidence="4">Tim44-like domain-containing protein</fullName>
    </recommendedName>
</protein>
<evidence type="ECO:0000313" key="3">
    <source>
        <dbReference type="Proteomes" id="UP000076842"/>
    </source>
</evidence>
<keyword evidence="3" id="KW-1185">Reference proteome</keyword>
<dbReference type="GO" id="GO:0005743">
    <property type="term" value="C:mitochondrial inner membrane"/>
    <property type="evidence" value="ECO:0007669"/>
    <property type="project" value="InterPro"/>
</dbReference>
<proteinExistence type="predicted"/>
<evidence type="ECO:0000256" key="1">
    <source>
        <dbReference type="SAM" id="MobiDB-lite"/>
    </source>
</evidence>
<dbReference type="AlphaFoldDB" id="A0A165K1V4"/>
<dbReference type="OrthoDB" id="19619at2759"/>
<organism evidence="2 3">
    <name type="scientific">Calocera cornea HHB12733</name>
    <dbReference type="NCBI Taxonomy" id="1353952"/>
    <lineage>
        <taxon>Eukaryota</taxon>
        <taxon>Fungi</taxon>
        <taxon>Dikarya</taxon>
        <taxon>Basidiomycota</taxon>
        <taxon>Agaricomycotina</taxon>
        <taxon>Dacrymycetes</taxon>
        <taxon>Dacrymycetales</taxon>
        <taxon>Dacrymycetaceae</taxon>
        <taxon>Calocera</taxon>
    </lineage>
</organism>
<dbReference type="InterPro" id="IPR024621">
    <property type="entry name" value="Mba1"/>
</dbReference>
<dbReference type="Pfam" id="PF07961">
    <property type="entry name" value="MBA1"/>
    <property type="match status" value="1"/>
</dbReference>